<dbReference type="SUPFAM" id="SSF46785">
    <property type="entry name" value="Winged helix' DNA-binding domain"/>
    <property type="match status" value="2"/>
</dbReference>
<evidence type="ECO:0000313" key="6">
    <source>
        <dbReference type="EMBL" id="OPF79285.1"/>
    </source>
</evidence>
<evidence type="ECO:0000313" key="7">
    <source>
        <dbReference type="Proteomes" id="UP000033615"/>
    </source>
</evidence>
<dbReference type="GO" id="GO:0043565">
    <property type="term" value="F:sequence-specific DNA binding"/>
    <property type="evidence" value="ECO:0007669"/>
    <property type="project" value="InterPro"/>
</dbReference>
<dbReference type="InterPro" id="IPR000485">
    <property type="entry name" value="AsnC-type_HTH_dom"/>
</dbReference>
<accession>A0A1V4D4Y3</accession>
<dbReference type="GO" id="GO:0005829">
    <property type="term" value="C:cytosol"/>
    <property type="evidence" value="ECO:0007669"/>
    <property type="project" value="TreeGrafter"/>
</dbReference>
<dbReference type="EMBL" id="LAKD02000040">
    <property type="protein sequence ID" value="OPF79285.1"/>
    <property type="molecule type" value="Genomic_DNA"/>
</dbReference>
<dbReference type="Gene3D" id="1.10.10.10">
    <property type="entry name" value="Winged helix-like DNA-binding domain superfamily/Winged helix DNA-binding domain"/>
    <property type="match status" value="2"/>
</dbReference>
<dbReference type="InterPro" id="IPR036390">
    <property type="entry name" value="WH_DNA-bd_sf"/>
</dbReference>
<evidence type="ECO:0000256" key="1">
    <source>
        <dbReference type="ARBA" id="ARBA00023015"/>
    </source>
</evidence>
<feature type="region of interest" description="Disordered" evidence="4">
    <location>
        <begin position="162"/>
        <end position="206"/>
    </location>
</feature>
<organism evidence="6 7">
    <name type="scientific">Streptomyces antioxidans</name>
    <dbReference type="NCBI Taxonomy" id="1507734"/>
    <lineage>
        <taxon>Bacteria</taxon>
        <taxon>Bacillati</taxon>
        <taxon>Actinomycetota</taxon>
        <taxon>Actinomycetes</taxon>
        <taxon>Kitasatosporales</taxon>
        <taxon>Streptomycetaceae</taxon>
        <taxon>Streptomyces</taxon>
    </lineage>
</organism>
<dbReference type="SUPFAM" id="SSF54909">
    <property type="entry name" value="Dimeric alpha+beta barrel"/>
    <property type="match status" value="1"/>
</dbReference>
<feature type="compositionally biased region" description="Basic and acidic residues" evidence="4">
    <location>
        <begin position="168"/>
        <end position="182"/>
    </location>
</feature>
<dbReference type="Pfam" id="PF13404">
    <property type="entry name" value="HTH_AsnC-type"/>
    <property type="match status" value="2"/>
</dbReference>
<dbReference type="GO" id="GO:0043200">
    <property type="term" value="P:response to amino acid"/>
    <property type="evidence" value="ECO:0007669"/>
    <property type="project" value="TreeGrafter"/>
</dbReference>
<dbReference type="RefSeq" id="WP_046085483.1">
    <property type="nucleotide sequence ID" value="NZ_LAKD02000040.1"/>
</dbReference>
<protein>
    <submittedName>
        <fullName evidence="6">AsnC family protein</fullName>
    </submittedName>
</protein>
<dbReference type="AlphaFoldDB" id="A0A1V4D4Y3"/>
<evidence type="ECO:0000259" key="5">
    <source>
        <dbReference type="PROSITE" id="PS50956"/>
    </source>
</evidence>
<dbReference type="InterPro" id="IPR019887">
    <property type="entry name" value="Tscrpt_reg_AsnC/Lrp_C"/>
</dbReference>
<name>A0A1V4D4Y3_9ACTN</name>
<dbReference type="InterPro" id="IPR019888">
    <property type="entry name" value="Tscrpt_reg_AsnC-like"/>
</dbReference>
<evidence type="ECO:0000256" key="2">
    <source>
        <dbReference type="ARBA" id="ARBA00023125"/>
    </source>
</evidence>
<dbReference type="PROSITE" id="PS50956">
    <property type="entry name" value="HTH_ASNC_2"/>
    <property type="match status" value="1"/>
</dbReference>
<evidence type="ECO:0000256" key="3">
    <source>
        <dbReference type="ARBA" id="ARBA00023163"/>
    </source>
</evidence>
<keyword evidence="3" id="KW-0804">Transcription</keyword>
<dbReference type="PANTHER" id="PTHR30154">
    <property type="entry name" value="LEUCINE-RESPONSIVE REGULATORY PROTEIN"/>
    <property type="match status" value="1"/>
</dbReference>
<keyword evidence="7" id="KW-1185">Reference proteome</keyword>
<dbReference type="Pfam" id="PF01037">
    <property type="entry name" value="AsnC_trans_reg"/>
    <property type="match status" value="1"/>
</dbReference>
<keyword evidence="1" id="KW-0805">Transcription regulation</keyword>
<feature type="domain" description="HTH asnC-type" evidence="5">
    <location>
        <begin position="6"/>
        <end position="66"/>
    </location>
</feature>
<dbReference type="OrthoDB" id="3453230at2"/>
<reference evidence="6" key="1">
    <citation type="submission" date="2016-12" db="EMBL/GenBank/DDBJ databases">
        <title>Genome sequence of Streptomyces antioxidans MUSC 164.</title>
        <authorList>
            <person name="Lee L.-H."/>
            <person name="Ser H.-L."/>
        </authorList>
    </citation>
    <scope>NUCLEOTIDE SEQUENCE [LARGE SCALE GENOMIC DNA]</scope>
    <source>
        <strain evidence="6">MUSC 164</strain>
    </source>
</reference>
<dbReference type="Proteomes" id="UP000033615">
    <property type="component" value="Unassembled WGS sequence"/>
</dbReference>
<dbReference type="PANTHER" id="PTHR30154:SF34">
    <property type="entry name" value="TRANSCRIPTIONAL REGULATOR AZLB"/>
    <property type="match status" value="1"/>
</dbReference>
<proteinExistence type="predicted"/>
<keyword evidence="2" id="KW-0238">DNA-binding</keyword>
<dbReference type="Gene3D" id="3.30.70.920">
    <property type="match status" value="1"/>
</dbReference>
<comment type="caution">
    <text evidence="6">The sequence shown here is derived from an EMBL/GenBank/DDBJ whole genome shotgun (WGS) entry which is preliminary data.</text>
</comment>
<dbReference type="InterPro" id="IPR011008">
    <property type="entry name" value="Dimeric_a/b-barrel"/>
</dbReference>
<dbReference type="PRINTS" id="PR00033">
    <property type="entry name" value="HTHASNC"/>
</dbReference>
<dbReference type="SMART" id="SM00344">
    <property type="entry name" value="HTH_ASNC"/>
    <property type="match status" value="2"/>
</dbReference>
<gene>
    <name evidence="6" type="ORF">VT50_0216495</name>
</gene>
<sequence length="358" mass="38861">MESDAYDDLDRALVHALQLDGRAPFSRLAEVLGVSDQTVARRYTRLRTTGALRVLGLTDPAAVGDVVWMVRVRCLPDAALPVAEALARRTDTSWVHVLSDGTEVAASTRVASGQDSDALLLRKLPQTPRVVGVSAHCVLHEYFGGEQSLVNKSDALTAEQIARLRPPGQDRPKRDQPKDQPKGRQSNGDQPKRDRPKGPRGPMSAGDRKLLDVLARDGRAPLAQLVAATGWSQSTVRRRLANLRADGTLYFDVDYSHRLFSQGVTTAIWLSVRPSELAATGQTLANHPEVAFACATTGTKNLLATVVCADVPALYTYLTTRIAELTSVRDIETSPILRRVKGPGPLLTPSSRAPWRAS</sequence>
<evidence type="ECO:0000256" key="4">
    <source>
        <dbReference type="SAM" id="MobiDB-lite"/>
    </source>
</evidence>
<dbReference type="InterPro" id="IPR036388">
    <property type="entry name" value="WH-like_DNA-bd_sf"/>
</dbReference>